<evidence type="ECO:0000256" key="5">
    <source>
        <dbReference type="ARBA" id="ARBA00022989"/>
    </source>
</evidence>
<keyword evidence="4 7" id="KW-0812">Transmembrane</keyword>
<evidence type="ECO:0000256" key="7">
    <source>
        <dbReference type="RuleBase" id="RU363032"/>
    </source>
</evidence>
<comment type="caution">
    <text evidence="10">The sequence shown here is derived from an EMBL/GenBank/DDBJ whole genome shotgun (WGS) entry which is preliminary data.</text>
</comment>
<accession>A0A7W9QHN3</accession>
<dbReference type="InterPro" id="IPR035906">
    <property type="entry name" value="MetI-like_sf"/>
</dbReference>
<evidence type="ECO:0000256" key="1">
    <source>
        <dbReference type="ARBA" id="ARBA00004651"/>
    </source>
</evidence>
<gene>
    <name evidence="10" type="ORF">FHS42_007469</name>
</gene>
<evidence type="ECO:0000259" key="9">
    <source>
        <dbReference type="PROSITE" id="PS50928"/>
    </source>
</evidence>
<comment type="subcellular location">
    <subcellularLocation>
        <location evidence="1 7">Cell membrane</location>
        <topology evidence="1 7">Multi-pass membrane protein</topology>
    </subcellularLocation>
</comment>
<dbReference type="PANTHER" id="PTHR30193">
    <property type="entry name" value="ABC TRANSPORTER PERMEASE PROTEIN"/>
    <property type="match status" value="1"/>
</dbReference>
<feature type="transmembrane region" description="Helical" evidence="7">
    <location>
        <begin position="220"/>
        <end position="243"/>
    </location>
</feature>
<evidence type="ECO:0000256" key="2">
    <source>
        <dbReference type="ARBA" id="ARBA00022448"/>
    </source>
</evidence>
<sequence>MKGDARRPASNPQRPADGQARAVVGPGKTAPTSGELAPRAMRQMARTAHHTGRRPATQRLLNRYRRRAPGEPRAIGYLYILPALALYGALLLFPFGQSVWLSLLHWDGMSAATWAGSDNYRDLFTDPDLRAPFAHALLLLVFYSALPVVIGLLLAALLSRAPVRGMTFFRTVLFLPQVLALVVVGVAWRAILAPDGLLNDTLRAVGLDAAARPWLGDYDWALPAVGVVGTWVGTGLCMVLFLAGAQRIPRELYEAARLDGAGPVREFFAVTLPGLRSQIAVALTLTIVAGLRNFDLIYITTSGGPGNSTSVPAYEVYHRAFETNEVGSAAAIGVALTVLIFVLTVTLSRLVEGRRT</sequence>
<reference evidence="10 11" key="1">
    <citation type="submission" date="2020-08" db="EMBL/GenBank/DDBJ databases">
        <title>Genomic Encyclopedia of Type Strains, Phase III (KMG-III): the genomes of soil and plant-associated and newly described type strains.</title>
        <authorList>
            <person name="Whitman W."/>
        </authorList>
    </citation>
    <scope>NUCLEOTIDE SEQUENCE [LARGE SCALE GENOMIC DNA]</scope>
    <source>
        <strain evidence="10 11">CECT 8305</strain>
    </source>
</reference>
<dbReference type="AlphaFoldDB" id="A0A7W9QHN3"/>
<dbReference type="SUPFAM" id="SSF161098">
    <property type="entry name" value="MetI-like"/>
    <property type="match status" value="1"/>
</dbReference>
<dbReference type="InterPro" id="IPR051393">
    <property type="entry name" value="ABC_transporter_permease"/>
</dbReference>
<keyword evidence="11" id="KW-1185">Reference proteome</keyword>
<feature type="transmembrane region" description="Helical" evidence="7">
    <location>
        <begin position="329"/>
        <end position="351"/>
    </location>
</feature>
<feature type="region of interest" description="Disordered" evidence="8">
    <location>
        <begin position="1"/>
        <end position="55"/>
    </location>
</feature>
<dbReference type="PANTHER" id="PTHR30193:SF41">
    <property type="entry name" value="DIACETYLCHITOBIOSE UPTAKE SYSTEM PERMEASE PROTEIN NGCF"/>
    <property type="match status" value="1"/>
</dbReference>
<dbReference type="InterPro" id="IPR000515">
    <property type="entry name" value="MetI-like"/>
</dbReference>
<dbReference type="Pfam" id="PF00528">
    <property type="entry name" value="BPD_transp_1"/>
    <property type="match status" value="1"/>
</dbReference>
<feature type="transmembrane region" description="Helical" evidence="7">
    <location>
        <begin position="279"/>
        <end position="299"/>
    </location>
</feature>
<evidence type="ECO:0000256" key="8">
    <source>
        <dbReference type="SAM" id="MobiDB-lite"/>
    </source>
</evidence>
<dbReference type="CDD" id="cd06261">
    <property type="entry name" value="TM_PBP2"/>
    <property type="match status" value="1"/>
</dbReference>
<keyword evidence="6 7" id="KW-0472">Membrane</keyword>
<proteinExistence type="inferred from homology"/>
<keyword evidence="2 7" id="KW-0813">Transport</keyword>
<evidence type="ECO:0000256" key="6">
    <source>
        <dbReference type="ARBA" id="ARBA00023136"/>
    </source>
</evidence>
<feature type="transmembrane region" description="Helical" evidence="7">
    <location>
        <begin position="133"/>
        <end position="159"/>
    </location>
</feature>
<feature type="domain" description="ABC transmembrane type-1" evidence="9">
    <location>
        <begin position="133"/>
        <end position="347"/>
    </location>
</feature>
<evidence type="ECO:0000313" key="11">
    <source>
        <dbReference type="Proteomes" id="UP000588098"/>
    </source>
</evidence>
<name>A0A7W9QHN3_9ACTN</name>
<keyword evidence="3" id="KW-1003">Cell membrane</keyword>
<keyword evidence="5 7" id="KW-1133">Transmembrane helix</keyword>
<evidence type="ECO:0000313" key="10">
    <source>
        <dbReference type="EMBL" id="MBB5940371.1"/>
    </source>
</evidence>
<dbReference type="Proteomes" id="UP000588098">
    <property type="component" value="Unassembled WGS sequence"/>
</dbReference>
<feature type="transmembrane region" description="Helical" evidence="7">
    <location>
        <begin position="74"/>
        <end position="96"/>
    </location>
</feature>
<feature type="transmembrane region" description="Helical" evidence="7">
    <location>
        <begin position="171"/>
        <end position="191"/>
    </location>
</feature>
<organism evidence="10 11">
    <name type="scientific">Streptomyces zagrosensis</name>
    <dbReference type="NCBI Taxonomy" id="1042984"/>
    <lineage>
        <taxon>Bacteria</taxon>
        <taxon>Bacillati</taxon>
        <taxon>Actinomycetota</taxon>
        <taxon>Actinomycetes</taxon>
        <taxon>Kitasatosporales</taxon>
        <taxon>Streptomycetaceae</taxon>
        <taxon>Streptomyces</taxon>
    </lineage>
</organism>
<dbReference type="GO" id="GO:0005886">
    <property type="term" value="C:plasma membrane"/>
    <property type="evidence" value="ECO:0007669"/>
    <property type="project" value="UniProtKB-SubCell"/>
</dbReference>
<dbReference type="GO" id="GO:0055085">
    <property type="term" value="P:transmembrane transport"/>
    <property type="evidence" value="ECO:0007669"/>
    <property type="project" value="InterPro"/>
</dbReference>
<dbReference type="EMBL" id="JACHJL010000043">
    <property type="protein sequence ID" value="MBB5940371.1"/>
    <property type="molecule type" value="Genomic_DNA"/>
</dbReference>
<protein>
    <submittedName>
        <fullName evidence="10">Raffinose/stachyose/melibiose transport system permease protein</fullName>
    </submittedName>
</protein>
<evidence type="ECO:0000256" key="4">
    <source>
        <dbReference type="ARBA" id="ARBA00022692"/>
    </source>
</evidence>
<dbReference type="PROSITE" id="PS50928">
    <property type="entry name" value="ABC_TM1"/>
    <property type="match status" value="1"/>
</dbReference>
<comment type="similarity">
    <text evidence="7">Belongs to the binding-protein-dependent transport system permease family.</text>
</comment>
<dbReference type="Gene3D" id="1.10.3720.10">
    <property type="entry name" value="MetI-like"/>
    <property type="match status" value="1"/>
</dbReference>
<evidence type="ECO:0000256" key="3">
    <source>
        <dbReference type="ARBA" id="ARBA00022475"/>
    </source>
</evidence>